<dbReference type="RefSeq" id="WP_123849558.1">
    <property type="nucleotide sequence ID" value="NZ_RPDH01000003.1"/>
</dbReference>
<evidence type="ECO:0000256" key="1">
    <source>
        <dbReference type="SAM" id="Phobius"/>
    </source>
</evidence>
<keyword evidence="3" id="KW-1185">Reference proteome</keyword>
<evidence type="ECO:0000313" key="2">
    <source>
        <dbReference type="EMBL" id="RPE05907.1"/>
    </source>
</evidence>
<name>A0A3N4PNK9_9BACT</name>
<feature type="transmembrane region" description="Helical" evidence="1">
    <location>
        <begin position="109"/>
        <end position="128"/>
    </location>
</feature>
<protein>
    <submittedName>
        <fullName evidence="2">DUF3592 domain-containing protein</fullName>
    </submittedName>
</protein>
<evidence type="ECO:0000313" key="3">
    <source>
        <dbReference type="Proteomes" id="UP000278351"/>
    </source>
</evidence>
<organism evidence="2 3">
    <name type="scientific">Chitinophaga lutea</name>
    <dbReference type="NCBI Taxonomy" id="2488634"/>
    <lineage>
        <taxon>Bacteria</taxon>
        <taxon>Pseudomonadati</taxon>
        <taxon>Bacteroidota</taxon>
        <taxon>Chitinophagia</taxon>
        <taxon>Chitinophagales</taxon>
        <taxon>Chitinophagaceae</taxon>
        <taxon>Chitinophaga</taxon>
    </lineage>
</organism>
<keyword evidence="1" id="KW-0472">Membrane</keyword>
<keyword evidence="1" id="KW-0812">Transmembrane</keyword>
<dbReference type="AlphaFoldDB" id="A0A3N4PNK9"/>
<sequence>MWYTILLILGLTLLTLSFFTFRRSLIFLRNCERVTGTVTELQVVRDSEGDCFRPVFKFRASNDVEFLYTHSTASDPPAFTVGDKAEIVFKPGEPESAELLTYMAVFRPTVFLVAAGLPMAVVGAGYYLSGMLF</sequence>
<comment type="caution">
    <text evidence="2">The sequence shown here is derived from an EMBL/GenBank/DDBJ whole genome shotgun (WGS) entry which is preliminary data.</text>
</comment>
<dbReference type="EMBL" id="RPDH01000003">
    <property type="protein sequence ID" value="RPE05907.1"/>
    <property type="molecule type" value="Genomic_DNA"/>
</dbReference>
<dbReference type="OrthoDB" id="954824at2"/>
<keyword evidence="1" id="KW-1133">Transmembrane helix</keyword>
<proteinExistence type="predicted"/>
<reference evidence="2 3" key="1">
    <citation type="submission" date="2018-11" db="EMBL/GenBank/DDBJ databases">
        <title>Chitinophaga lutea sp.nov., isolate from arsenic contaminated soil.</title>
        <authorList>
            <person name="Zong Y."/>
        </authorList>
    </citation>
    <scope>NUCLEOTIDE SEQUENCE [LARGE SCALE GENOMIC DNA]</scope>
    <source>
        <strain evidence="2 3">ZY74</strain>
    </source>
</reference>
<gene>
    <name evidence="2" type="ORF">EGT74_26485</name>
</gene>
<accession>A0A3N4PNK9</accession>
<dbReference type="Proteomes" id="UP000278351">
    <property type="component" value="Unassembled WGS sequence"/>
</dbReference>